<accession>A0A1H4EFG9</accession>
<keyword evidence="3" id="KW-1185">Reference proteome</keyword>
<gene>
    <name evidence="2" type="ORF">SAMN02745729_10856</name>
</gene>
<proteinExistence type="predicted"/>
<dbReference type="STRING" id="1122198.SAMN02745729_10856"/>
<keyword evidence="1" id="KW-1133">Transmembrane helix</keyword>
<protein>
    <submittedName>
        <fullName evidence="2">Uncharacterized protein</fullName>
    </submittedName>
</protein>
<evidence type="ECO:0000313" key="2">
    <source>
        <dbReference type="EMBL" id="SEA83587.1"/>
    </source>
</evidence>
<evidence type="ECO:0000256" key="1">
    <source>
        <dbReference type="SAM" id="Phobius"/>
    </source>
</evidence>
<reference evidence="3" key="1">
    <citation type="submission" date="2016-10" db="EMBL/GenBank/DDBJ databases">
        <authorList>
            <person name="Varghese N."/>
            <person name="Submissions S."/>
        </authorList>
    </citation>
    <scope>NUCLEOTIDE SEQUENCE [LARGE SCALE GENOMIC DNA]</scope>
    <source>
        <strain evidence="3">DSM 11526</strain>
    </source>
</reference>
<keyword evidence="1" id="KW-0812">Transmembrane</keyword>
<sequence>MLSYRISTRYYRTQTARHLLWMLGLVIAVVISIYYLFQASAVADFLVPALGVAACSAYFIKLFQHVRHGRSAYPEIELDNQAKTLTLVQGDNRIKVDISHILDLRLKYRSYHLEQIQMTTQEGEVLRLEGYDELEDLGAELELLTPSHNVKRSKIRIR</sequence>
<dbReference type="EMBL" id="FNRJ01000008">
    <property type="protein sequence ID" value="SEA83587.1"/>
    <property type="molecule type" value="Genomic_DNA"/>
</dbReference>
<dbReference type="AlphaFoldDB" id="A0A1H4EFG9"/>
<evidence type="ECO:0000313" key="3">
    <source>
        <dbReference type="Proteomes" id="UP000242469"/>
    </source>
</evidence>
<organism evidence="2 3">
    <name type="scientific">Marinobacterium iners DSM 11526</name>
    <dbReference type="NCBI Taxonomy" id="1122198"/>
    <lineage>
        <taxon>Bacteria</taxon>
        <taxon>Pseudomonadati</taxon>
        <taxon>Pseudomonadota</taxon>
        <taxon>Gammaproteobacteria</taxon>
        <taxon>Oceanospirillales</taxon>
        <taxon>Oceanospirillaceae</taxon>
        <taxon>Marinobacterium</taxon>
    </lineage>
</organism>
<dbReference type="OrthoDB" id="6881517at2"/>
<feature type="transmembrane region" description="Helical" evidence="1">
    <location>
        <begin position="20"/>
        <end position="37"/>
    </location>
</feature>
<dbReference type="Proteomes" id="UP000242469">
    <property type="component" value="Unassembled WGS sequence"/>
</dbReference>
<dbReference type="RefSeq" id="WP_091826623.1">
    <property type="nucleotide sequence ID" value="NZ_FNRJ01000008.1"/>
</dbReference>
<name>A0A1H4EFG9_9GAMM</name>
<feature type="transmembrane region" description="Helical" evidence="1">
    <location>
        <begin position="43"/>
        <end position="60"/>
    </location>
</feature>
<keyword evidence="1" id="KW-0472">Membrane</keyword>